<dbReference type="PIRSF" id="PIRSF000294">
    <property type="entry name" value="Cytochrome-c_peroxidase"/>
    <property type="match status" value="1"/>
</dbReference>
<evidence type="ECO:0000256" key="6">
    <source>
        <dbReference type="ARBA" id="ARBA00023002"/>
    </source>
</evidence>
<sequence>MLAPAAKSRDDSSARGPAEALSPPLPIESGKIDLGRDLFQDRRISRSVALSCASCHDIESNGATSRRFDRGDSGHELPFNTPTVFNSVHNYRLGWEGKTRTLHDFVSGTLGSEHVMRGRDLSAERLAADPRMLARFRMIYGTGPSRAAVADALASFMGTLVTPAPFDRWLQGDRKALTLQQVRGYERFKQVGCASCHQGVNLGANLFQRRGIFHPLGGKGPEHLRVPSLRNVAVTAPYFHDGHVASLPGAIRVMARSQLDLTLADQDVRDIAAFLQSLTGAYQGRQLRQAGVRE</sequence>
<keyword evidence="7 9" id="KW-0408">Iron</keyword>
<dbReference type="PANTHER" id="PTHR30600:SF7">
    <property type="entry name" value="CYTOCHROME C PEROXIDASE-RELATED"/>
    <property type="match status" value="1"/>
</dbReference>
<feature type="binding site" description="axial binding residue" evidence="9">
    <location>
        <position position="197"/>
    </location>
    <ligand>
        <name>heme c</name>
        <dbReference type="ChEBI" id="CHEBI:61717"/>
        <label>2</label>
    </ligand>
    <ligandPart>
        <name>Fe</name>
        <dbReference type="ChEBI" id="CHEBI:18248"/>
    </ligandPart>
</feature>
<accession>A0A2P7QSS4</accession>
<feature type="binding site" description="axial binding residue" evidence="9">
    <location>
        <position position="56"/>
    </location>
    <ligand>
        <name>heme c</name>
        <dbReference type="ChEBI" id="CHEBI:61717"/>
        <label>1</label>
    </ligand>
    <ligandPart>
        <name>Fe</name>
        <dbReference type="ChEBI" id="CHEBI:18248"/>
    </ligandPart>
</feature>
<evidence type="ECO:0000256" key="9">
    <source>
        <dbReference type="PIRSR" id="PIRSR000294-2"/>
    </source>
</evidence>
<dbReference type="PANTHER" id="PTHR30600">
    <property type="entry name" value="CYTOCHROME C PEROXIDASE-RELATED"/>
    <property type="match status" value="1"/>
</dbReference>
<evidence type="ECO:0000256" key="10">
    <source>
        <dbReference type="SAM" id="MobiDB-lite"/>
    </source>
</evidence>
<organism evidence="12 13">
    <name type="scientific">Allosphingosinicella deserti</name>
    <dbReference type="NCBI Taxonomy" id="2116704"/>
    <lineage>
        <taxon>Bacteria</taxon>
        <taxon>Pseudomonadati</taxon>
        <taxon>Pseudomonadota</taxon>
        <taxon>Alphaproteobacteria</taxon>
        <taxon>Sphingomonadales</taxon>
        <taxon>Sphingomonadaceae</taxon>
        <taxon>Allosphingosinicella</taxon>
    </lineage>
</organism>
<evidence type="ECO:0000256" key="8">
    <source>
        <dbReference type="PIRSR" id="PIRSR000294-1"/>
    </source>
</evidence>
<comment type="cofactor">
    <cofactor evidence="8">
        <name>heme</name>
        <dbReference type="ChEBI" id="CHEBI:30413"/>
    </cofactor>
    <text evidence="8">Binds 2 heme groups.</text>
</comment>
<keyword evidence="4" id="KW-0732">Signal</keyword>
<comment type="PTM">
    <text evidence="8">Binds 2 heme groups per subunit.</text>
</comment>
<keyword evidence="12" id="KW-0575">Peroxidase</keyword>
<dbReference type="PROSITE" id="PS51007">
    <property type="entry name" value="CYTC"/>
    <property type="match status" value="2"/>
</dbReference>
<dbReference type="GO" id="GO:0020037">
    <property type="term" value="F:heme binding"/>
    <property type="evidence" value="ECO:0007669"/>
    <property type="project" value="InterPro"/>
</dbReference>
<dbReference type="InterPro" id="IPR036909">
    <property type="entry name" value="Cyt_c-like_dom_sf"/>
</dbReference>
<feature type="binding site" description="covalent" evidence="8">
    <location>
        <position position="196"/>
    </location>
    <ligand>
        <name>heme c</name>
        <dbReference type="ChEBI" id="CHEBI:61717"/>
        <label>2</label>
    </ligand>
</feature>
<reference evidence="12 13" key="1">
    <citation type="submission" date="2018-03" db="EMBL/GenBank/DDBJ databases">
        <title>The draft genome of Sphingosinicella sp. GL-C-18.</title>
        <authorList>
            <person name="Liu L."/>
            <person name="Li L."/>
            <person name="Liang L."/>
            <person name="Zhang X."/>
            <person name="Wang T."/>
        </authorList>
    </citation>
    <scope>NUCLEOTIDE SEQUENCE [LARGE SCALE GENOMIC DNA]</scope>
    <source>
        <strain evidence="12 13">GL-C-18</strain>
    </source>
</reference>
<dbReference type="GO" id="GO:0042597">
    <property type="term" value="C:periplasmic space"/>
    <property type="evidence" value="ECO:0007669"/>
    <property type="project" value="UniProtKB-SubCell"/>
</dbReference>
<dbReference type="AlphaFoldDB" id="A0A2P7QSS4"/>
<dbReference type="EMBL" id="PXYI01000003">
    <property type="protein sequence ID" value="PSJ41011.1"/>
    <property type="molecule type" value="Genomic_DNA"/>
</dbReference>
<feature type="binding site" description="covalent" evidence="8">
    <location>
        <position position="193"/>
    </location>
    <ligand>
        <name>heme c</name>
        <dbReference type="ChEBI" id="CHEBI:61717"/>
        <label>2</label>
    </ligand>
</feature>
<protein>
    <submittedName>
        <fullName evidence="12">Cytochrome-c peroxidase</fullName>
    </submittedName>
</protein>
<feature type="domain" description="Cytochrome c" evidence="11">
    <location>
        <begin position="179"/>
        <end position="279"/>
    </location>
</feature>
<feature type="binding site" description="covalent" evidence="8">
    <location>
        <position position="55"/>
    </location>
    <ligand>
        <name>heme c</name>
        <dbReference type="ChEBI" id="CHEBI:61717"/>
        <label>1</label>
    </ligand>
</feature>
<feature type="domain" description="Cytochrome c" evidence="11">
    <location>
        <begin position="30"/>
        <end position="160"/>
    </location>
</feature>
<evidence type="ECO:0000256" key="2">
    <source>
        <dbReference type="ARBA" id="ARBA00022617"/>
    </source>
</evidence>
<evidence type="ECO:0000256" key="7">
    <source>
        <dbReference type="ARBA" id="ARBA00023004"/>
    </source>
</evidence>
<feature type="binding site" description="covalent" evidence="8">
    <location>
        <position position="52"/>
    </location>
    <ligand>
        <name>heme c</name>
        <dbReference type="ChEBI" id="CHEBI:61717"/>
        <label>1</label>
    </ligand>
</feature>
<evidence type="ECO:0000313" key="13">
    <source>
        <dbReference type="Proteomes" id="UP000241167"/>
    </source>
</evidence>
<keyword evidence="5" id="KW-0574">Periplasm</keyword>
<dbReference type="Pfam" id="PF03150">
    <property type="entry name" value="CCP_MauG"/>
    <property type="match status" value="1"/>
</dbReference>
<dbReference type="GO" id="GO:0046872">
    <property type="term" value="F:metal ion binding"/>
    <property type="evidence" value="ECO:0007669"/>
    <property type="project" value="UniProtKB-KW"/>
</dbReference>
<dbReference type="InterPro" id="IPR026259">
    <property type="entry name" value="MauG/Cytc_peroxidase"/>
</dbReference>
<evidence type="ECO:0000313" key="12">
    <source>
        <dbReference type="EMBL" id="PSJ41011.1"/>
    </source>
</evidence>
<dbReference type="Proteomes" id="UP000241167">
    <property type="component" value="Unassembled WGS sequence"/>
</dbReference>
<dbReference type="Pfam" id="PF00034">
    <property type="entry name" value="Cytochrom_C"/>
    <property type="match status" value="1"/>
</dbReference>
<dbReference type="OrthoDB" id="9805202at2"/>
<dbReference type="SUPFAM" id="SSF46626">
    <property type="entry name" value="Cytochrome c"/>
    <property type="match status" value="2"/>
</dbReference>
<dbReference type="InterPro" id="IPR009056">
    <property type="entry name" value="Cyt_c-like_dom"/>
</dbReference>
<gene>
    <name evidence="12" type="ORF">C7I55_10370</name>
</gene>
<proteinExistence type="predicted"/>
<comment type="subcellular location">
    <subcellularLocation>
        <location evidence="1">Periplasm</location>
    </subcellularLocation>
</comment>
<dbReference type="Gene3D" id="1.10.760.10">
    <property type="entry name" value="Cytochrome c-like domain"/>
    <property type="match status" value="2"/>
</dbReference>
<dbReference type="GO" id="GO:0004130">
    <property type="term" value="F:cytochrome-c peroxidase activity"/>
    <property type="evidence" value="ECO:0007669"/>
    <property type="project" value="TreeGrafter"/>
</dbReference>
<keyword evidence="13" id="KW-1185">Reference proteome</keyword>
<evidence type="ECO:0000256" key="1">
    <source>
        <dbReference type="ARBA" id="ARBA00004418"/>
    </source>
</evidence>
<evidence type="ECO:0000259" key="11">
    <source>
        <dbReference type="PROSITE" id="PS51007"/>
    </source>
</evidence>
<keyword evidence="3 9" id="KW-0479">Metal-binding</keyword>
<evidence type="ECO:0000256" key="4">
    <source>
        <dbReference type="ARBA" id="ARBA00022729"/>
    </source>
</evidence>
<keyword evidence="2 8" id="KW-0349">Heme</keyword>
<evidence type="ECO:0000256" key="3">
    <source>
        <dbReference type="ARBA" id="ARBA00022723"/>
    </source>
</evidence>
<dbReference type="InterPro" id="IPR051395">
    <property type="entry name" value="Cytochrome_c_Peroxidase/MauG"/>
</dbReference>
<feature type="region of interest" description="Disordered" evidence="10">
    <location>
        <begin position="1"/>
        <end position="27"/>
    </location>
</feature>
<dbReference type="InterPro" id="IPR004852">
    <property type="entry name" value="Di-haem_cyt_c_peroxidsae"/>
</dbReference>
<evidence type="ECO:0000256" key="5">
    <source>
        <dbReference type="ARBA" id="ARBA00022764"/>
    </source>
</evidence>
<dbReference type="GO" id="GO:0009055">
    <property type="term" value="F:electron transfer activity"/>
    <property type="evidence" value="ECO:0007669"/>
    <property type="project" value="InterPro"/>
</dbReference>
<keyword evidence="6" id="KW-0560">Oxidoreductase</keyword>
<name>A0A2P7QSS4_9SPHN</name>
<feature type="binding site" description="axial binding residue" evidence="9">
    <location>
        <position position="254"/>
    </location>
    <ligand>
        <name>heme c</name>
        <dbReference type="ChEBI" id="CHEBI:61717"/>
        <label>2</label>
    </ligand>
    <ligandPart>
        <name>Fe</name>
        <dbReference type="ChEBI" id="CHEBI:18248"/>
    </ligandPart>
</feature>
<comment type="caution">
    <text evidence="12">The sequence shown here is derived from an EMBL/GenBank/DDBJ whole genome shotgun (WGS) entry which is preliminary data.</text>
</comment>